<proteinExistence type="predicted"/>
<dbReference type="STRING" id="188872.SAMN03080602_00763"/>
<sequence>MSKRLFVLLVNLQILVFFLLLFYNCVDLRRYPYPKGVLSSLEKAGENKMELIKVLDHYKKYPQDSLKYRAACFLISNMKGHFSSKRIESYPDLVKESFKKIDSLTKVIFFHEADTSLFRFADYLHNILDTKDFAPTKGFVDSLIKRTYPDTVDVKFHRKKVVHFEHFVDSIGKELLFNIQTENQTNGIYPDLKNISCNWLIDHIDNAFSCWKKSPFARDLSYNEFKNTLLTYRSMNESVDTYSSYINNYFYGIVHSNDSLNLANTVRRLNFATYCLDVFEDNGHKIGNLGFYDILQFYKFDCDRHSEWTVRVLNACGVPAYLDYTSGYFNRDKIHYGVSVRDTSGIYHHYSPKWQQLGDYRHQNELSKMYRNMYVKQRCPRTLASINEYVPNTFKNPYMKDVTEEYHKVTTFSVPYKFKKDSTNRKLGYLAIFSPRGWKPIAWGEIDYDRKKINFEKVPVNATYIVGIYDSNGFIPISNPLHIDFDRKVMEIAPNNNPITLRLTRKFPLKYHLIEFMKDMIGSKIQGANSADFSDAIDLYSIGSSDILDFSVKALPISTKKKFRYVRCISNGKPLNIATFEVFSSVNQNMNIVKGSEPSILSEEKLRNVDVGLYTKLNGNLLPSSQDVERALDGNLETYVTTFSIGIDFGSPQHISQVRFAPRNANNGIVIGDNYELLYYDKRWKSGGSKIAEYNFLKFENVPENTIYWLRNKDHGKEELPFVYRDGKQIFVNER</sequence>
<keyword evidence="1" id="KW-0472">Membrane</keyword>
<dbReference type="AlphaFoldDB" id="A0A1X7IGB0"/>
<evidence type="ECO:0000313" key="2">
    <source>
        <dbReference type="EMBL" id="SMG13236.1"/>
    </source>
</evidence>
<evidence type="ECO:0000313" key="3">
    <source>
        <dbReference type="Proteomes" id="UP000193420"/>
    </source>
</evidence>
<dbReference type="OrthoDB" id="679512at2"/>
<dbReference type="Proteomes" id="UP000193420">
    <property type="component" value="Unassembled WGS sequence"/>
</dbReference>
<reference evidence="3" key="1">
    <citation type="submission" date="2017-04" db="EMBL/GenBank/DDBJ databases">
        <authorList>
            <person name="Varghese N."/>
            <person name="Submissions S."/>
        </authorList>
    </citation>
    <scope>NUCLEOTIDE SEQUENCE [LARGE SCALE GENOMIC DNA]</scope>
    <source>
        <strain evidence="3">DSM 19835</strain>
    </source>
</reference>
<keyword evidence="1" id="KW-0812">Transmembrane</keyword>
<dbReference type="RefSeq" id="WP_085496264.1">
    <property type="nucleotide sequence ID" value="NZ_FXAO01000001.1"/>
</dbReference>
<dbReference type="EMBL" id="FXAO01000001">
    <property type="protein sequence ID" value="SMG13236.1"/>
    <property type="molecule type" value="Genomic_DNA"/>
</dbReference>
<keyword evidence="1" id="KW-1133">Transmembrane helix</keyword>
<dbReference type="PANTHER" id="PTHR35532">
    <property type="entry name" value="SIMILAR TO POLYHYDROXYALKANOATE DEPOLYMERASE"/>
    <property type="match status" value="1"/>
</dbReference>
<organism evidence="2 3">
    <name type="scientific">Arenibacter troitsensis</name>
    <dbReference type="NCBI Taxonomy" id="188872"/>
    <lineage>
        <taxon>Bacteria</taxon>
        <taxon>Pseudomonadati</taxon>
        <taxon>Bacteroidota</taxon>
        <taxon>Flavobacteriia</taxon>
        <taxon>Flavobacteriales</taxon>
        <taxon>Flavobacteriaceae</taxon>
        <taxon>Arenibacter</taxon>
    </lineage>
</organism>
<evidence type="ECO:0008006" key="4">
    <source>
        <dbReference type="Google" id="ProtNLM"/>
    </source>
</evidence>
<evidence type="ECO:0000256" key="1">
    <source>
        <dbReference type="SAM" id="Phobius"/>
    </source>
</evidence>
<dbReference type="Gene3D" id="2.60.120.260">
    <property type="entry name" value="Galactose-binding domain-like"/>
    <property type="match status" value="2"/>
</dbReference>
<feature type="transmembrane region" description="Helical" evidence="1">
    <location>
        <begin position="5"/>
        <end position="23"/>
    </location>
</feature>
<name>A0A1X7IGB0_9FLAO</name>
<gene>
    <name evidence="2" type="ORF">SAMN03080602_00763</name>
</gene>
<accession>A0A1X7IGB0</accession>
<keyword evidence="3" id="KW-1185">Reference proteome</keyword>
<protein>
    <recommendedName>
        <fullName evidence="4">F5/8 type C domain-containing protein</fullName>
    </recommendedName>
</protein>
<dbReference type="PANTHER" id="PTHR35532:SF5">
    <property type="entry name" value="CARBOHYDRATE-BINDING DOMAIN-CONTAINING PROTEIN"/>
    <property type="match status" value="1"/>
</dbReference>